<dbReference type="InterPro" id="IPR036770">
    <property type="entry name" value="Ankyrin_rpt-contain_sf"/>
</dbReference>
<keyword evidence="5" id="KW-1185">Reference proteome</keyword>
<evidence type="ECO:0000256" key="3">
    <source>
        <dbReference type="PROSITE-ProRule" id="PRU00023"/>
    </source>
</evidence>
<dbReference type="PROSITE" id="PS50088">
    <property type="entry name" value="ANK_REPEAT"/>
    <property type="match status" value="3"/>
</dbReference>
<gene>
    <name evidence="4" type="ORF">PMIN01_10149</name>
</gene>
<dbReference type="AlphaFoldDB" id="A0A9P6KMR4"/>
<keyword evidence="1" id="KW-0677">Repeat</keyword>
<feature type="repeat" description="ANK" evidence="3">
    <location>
        <begin position="488"/>
        <end position="520"/>
    </location>
</feature>
<evidence type="ECO:0000256" key="2">
    <source>
        <dbReference type="ARBA" id="ARBA00023043"/>
    </source>
</evidence>
<dbReference type="SMART" id="SM00248">
    <property type="entry name" value="ANK"/>
    <property type="match status" value="10"/>
</dbReference>
<comment type="caution">
    <text evidence="4">The sequence shown here is derived from an EMBL/GenBank/DDBJ whole genome shotgun (WGS) entry which is preliminary data.</text>
</comment>
<dbReference type="EMBL" id="WJXW01000011">
    <property type="protein sequence ID" value="KAF9732220.1"/>
    <property type="molecule type" value="Genomic_DNA"/>
</dbReference>
<sequence length="604" mass="65235">MLLHLPDELLLAIANAVRAPALPKQRPPSDPLCLHHVVPPPSPHFLTGLQIPSAPELQSLVCTCTRLYGIALPAYYRAFARTKRCDALVAAAVHGNVRAVKLLVKEEGWMKGSSWGKGRGEFRVYAGGRKYGKGSALVAAIESGRSDIALLVLEYGADPNADAGSVGNALEAAVDRQQTEVAQALLRHGANVEHMFSGERSNRSALLIAARKGYTEIVEMLLDHGVDAGAAVGHERMLPLLMAAVNGHLACGSVPDRARGKDELVEGLDDKWLPGTAFSIVSREERWRHIFDVLLDRMDYSSPLAGNAFVSVARDGEVGLVEHFLRNRVDLEKHGPRAVGVASLKGHLHIVQRLLAAGVDVTQEVPKRGPALLRAAHHGHVYCVEALLAHGASPNVVFGTPRSEWRGHSQAVFCNTPLQAVCWGRGYAEKSTKYEEIARMLLEAGADPNVSGARWYHPLNLAAYRGNEAIVRLLLKHGSDPSARGPMYMDNALQAAVQSCNIDIVKLLLEHGAEIAGSGALQSACGAAYPNEVHLEMAKLLLDHGADPNDKKDAFVCTGYINALSGQQPGSTLYTPLEVARRRHDDCNDPILKLLWDRGARDGD</sequence>
<organism evidence="4 5">
    <name type="scientific">Paraphaeosphaeria minitans</name>
    <dbReference type="NCBI Taxonomy" id="565426"/>
    <lineage>
        <taxon>Eukaryota</taxon>
        <taxon>Fungi</taxon>
        <taxon>Dikarya</taxon>
        <taxon>Ascomycota</taxon>
        <taxon>Pezizomycotina</taxon>
        <taxon>Dothideomycetes</taxon>
        <taxon>Pleosporomycetidae</taxon>
        <taxon>Pleosporales</taxon>
        <taxon>Massarineae</taxon>
        <taxon>Didymosphaeriaceae</taxon>
        <taxon>Paraphaeosphaeria</taxon>
    </lineage>
</organism>
<evidence type="ECO:0000313" key="4">
    <source>
        <dbReference type="EMBL" id="KAF9732220.1"/>
    </source>
</evidence>
<dbReference type="Pfam" id="PF12796">
    <property type="entry name" value="Ank_2"/>
    <property type="match status" value="3"/>
</dbReference>
<feature type="repeat" description="ANK" evidence="3">
    <location>
        <begin position="201"/>
        <end position="233"/>
    </location>
</feature>
<name>A0A9P6KMR4_9PLEO</name>
<dbReference type="Proteomes" id="UP000756921">
    <property type="component" value="Unassembled WGS sequence"/>
</dbReference>
<evidence type="ECO:0000256" key="1">
    <source>
        <dbReference type="ARBA" id="ARBA00022737"/>
    </source>
</evidence>
<reference evidence="4" key="1">
    <citation type="journal article" date="2020" name="Mol. Plant Microbe Interact.">
        <title>Genome Sequence of the Biocontrol Agent Coniothyrium minitans strain Conio (IMI 134523).</title>
        <authorList>
            <person name="Patel D."/>
            <person name="Shittu T.A."/>
            <person name="Baroncelli R."/>
            <person name="Muthumeenakshi S."/>
            <person name="Osborne T.H."/>
            <person name="Janganan T.K."/>
            <person name="Sreenivasaprasad S."/>
        </authorList>
    </citation>
    <scope>NUCLEOTIDE SEQUENCE</scope>
    <source>
        <strain evidence="4">Conio</strain>
    </source>
</reference>
<accession>A0A9P6KMR4</accession>
<dbReference type="PROSITE" id="PS50297">
    <property type="entry name" value="ANK_REP_REGION"/>
    <property type="match status" value="3"/>
</dbReference>
<dbReference type="OrthoDB" id="539213at2759"/>
<dbReference type="Pfam" id="PF00023">
    <property type="entry name" value="Ank"/>
    <property type="match status" value="1"/>
</dbReference>
<dbReference type="InterPro" id="IPR002110">
    <property type="entry name" value="Ankyrin_rpt"/>
</dbReference>
<protein>
    <recommendedName>
        <fullName evidence="6">Ankyrin</fullName>
    </recommendedName>
</protein>
<dbReference type="PANTHER" id="PTHR24198:SF165">
    <property type="entry name" value="ANKYRIN REPEAT-CONTAINING PROTEIN-RELATED"/>
    <property type="match status" value="1"/>
</dbReference>
<feature type="repeat" description="ANK" evidence="3">
    <location>
        <begin position="454"/>
        <end position="486"/>
    </location>
</feature>
<evidence type="ECO:0008006" key="6">
    <source>
        <dbReference type="Google" id="ProtNLM"/>
    </source>
</evidence>
<keyword evidence="2 3" id="KW-0040">ANK repeat</keyword>
<dbReference type="Gene3D" id="1.25.40.20">
    <property type="entry name" value="Ankyrin repeat-containing domain"/>
    <property type="match status" value="3"/>
</dbReference>
<dbReference type="PANTHER" id="PTHR24198">
    <property type="entry name" value="ANKYRIN REPEAT AND PROTEIN KINASE DOMAIN-CONTAINING PROTEIN"/>
    <property type="match status" value="1"/>
</dbReference>
<proteinExistence type="predicted"/>
<evidence type="ECO:0000313" key="5">
    <source>
        <dbReference type="Proteomes" id="UP000756921"/>
    </source>
</evidence>
<dbReference type="SUPFAM" id="SSF48403">
    <property type="entry name" value="Ankyrin repeat"/>
    <property type="match status" value="2"/>
</dbReference>